<dbReference type="InterPro" id="IPR037138">
    <property type="entry name" value="His_deacetylse_dom_sf"/>
</dbReference>
<name>A0A4V6N741_9APHY</name>
<reference evidence="1 2" key="1">
    <citation type="submission" date="2018-11" db="EMBL/GenBank/DDBJ databases">
        <title>Genome assembly of Steccherinum ochraceum LE-BIN_3174, the white-rot fungus of the Steccherinaceae family (The Residual Polyporoid clade, Polyporales, Basidiomycota).</title>
        <authorList>
            <person name="Fedorova T.V."/>
            <person name="Glazunova O.A."/>
            <person name="Landesman E.O."/>
            <person name="Moiseenko K.V."/>
            <person name="Psurtseva N.V."/>
            <person name="Savinova O.S."/>
            <person name="Shakhova N.V."/>
            <person name="Tyazhelova T.V."/>
            <person name="Vasina D.V."/>
        </authorList>
    </citation>
    <scope>NUCLEOTIDE SEQUENCE [LARGE SCALE GENOMIC DNA]</scope>
    <source>
        <strain evidence="1 2">LE-BIN_3174</strain>
    </source>
</reference>
<dbReference type="EMBL" id="RWJN01000251">
    <property type="protein sequence ID" value="TCD64177.1"/>
    <property type="molecule type" value="Genomic_DNA"/>
</dbReference>
<dbReference type="STRING" id="92696.A0A4V6N741"/>
<organism evidence="1 2">
    <name type="scientific">Steccherinum ochraceum</name>
    <dbReference type="NCBI Taxonomy" id="92696"/>
    <lineage>
        <taxon>Eukaryota</taxon>
        <taxon>Fungi</taxon>
        <taxon>Dikarya</taxon>
        <taxon>Basidiomycota</taxon>
        <taxon>Agaricomycotina</taxon>
        <taxon>Agaricomycetes</taxon>
        <taxon>Polyporales</taxon>
        <taxon>Steccherinaceae</taxon>
        <taxon>Steccherinum</taxon>
    </lineage>
</organism>
<proteinExistence type="predicted"/>
<accession>A0A4V6N741</accession>
<evidence type="ECO:0000313" key="2">
    <source>
        <dbReference type="Proteomes" id="UP000292702"/>
    </source>
</evidence>
<protein>
    <recommendedName>
        <fullName evidence="3">Histone deacetylase</fullName>
    </recommendedName>
</protein>
<evidence type="ECO:0008006" key="3">
    <source>
        <dbReference type="Google" id="ProtNLM"/>
    </source>
</evidence>
<dbReference type="InterPro" id="IPR023696">
    <property type="entry name" value="Ureohydrolase_dom_sf"/>
</dbReference>
<dbReference type="SUPFAM" id="SSF52768">
    <property type="entry name" value="Arginase/deacetylase"/>
    <property type="match status" value="1"/>
</dbReference>
<dbReference type="Proteomes" id="UP000292702">
    <property type="component" value="Unassembled WGS sequence"/>
</dbReference>
<dbReference type="OrthoDB" id="73273at2759"/>
<dbReference type="Gene3D" id="3.40.800.20">
    <property type="entry name" value="Histone deacetylase domain"/>
    <property type="match status" value="1"/>
</dbReference>
<comment type="caution">
    <text evidence="1">The sequence shown here is derived from an EMBL/GenBank/DDBJ whole genome shotgun (WGS) entry which is preliminary data.</text>
</comment>
<sequence>MSEVDVVIADACVPSATQRRRVAYVVSNELAKVASLLPSNLNRSLMVHSLAKAFGLLSPRPELRLLRPIPAKMSDLAIYHTREYLDYVLSHKITPHSNNGTDIHVELGLEEARFPA</sequence>
<dbReference type="AlphaFoldDB" id="A0A4V6N741"/>
<evidence type="ECO:0000313" key="1">
    <source>
        <dbReference type="EMBL" id="TCD64177.1"/>
    </source>
</evidence>
<gene>
    <name evidence="1" type="ORF">EIP91_004449</name>
</gene>
<keyword evidence="2" id="KW-1185">Reference proteome</keyword>